<protein>
    <recommendedName>
        <fullName evidence="4">DUF4345 domain-containing protein</fullName>
    </recommendedName>
</protein>
<keyword evidence="1" id="KW-1133">Transmembrane helix</keyword>
<sequence>MIDLINIAVALATIAFGAIGLFAPRYTAQVLDLEFGASEMGKSELRASAGGLFVALGAGAIVIGAPLAYGMIGLAYLGAGVGRLAANLLDDLPQPKGWVFFAVEAVCAAWLIGANLL</sequence>
<dbReference type="Pfam" id="PF14248">
    <property type="entry name" value="DUF4345"/>
    <property type="match status" value="1"/>
</dbReference>
<proteinExistence type="predicted"/>
<evidence type="ECO:0000256" key="1">
    <source>
        <dbReference type="SAM" id="Phobius"/>
    </source>
</evidence>
<keyword evidence="3" id="KW-1185">Reference proteome</keyword>
<dbReference type="InterPro" id="IPR025597">
    <property type="entry name" value="DUF4345"/>
</dbReference>
<feature type="transmembrane region" description="Helical" evidence="1">
    <location>
        <begin position="97"/>
        <end position="116"/>
    </location>
</feature>
<organism evidence="2 3">
    <name type="scientific">Roseivivax lentus</name>
    <dbReference type="NCBI Taxonomy" id="633194"/>
    <lineage>
        <taxon>Bacteria</taxon>
        <taxon>Pseudomonadati</taxon>
        <taxon>Pseudomonadota</taxon>
        <taxon>Alphaproteobacteria</taxon>
        <taxon>Rhodobacterales</taxon>
        <taxon>Roseobacteraceae</taxon>
        <taxon>Roseivivax</taxon>
    </lineage>
</organism>
<feature type="transmembrane region" description="Helical" evidence="1">
    <location>
        <begin position="49"/>
        <end position="77"/>
    </location>
</feature>
<dbReference type="Proteomes" id="UP000186684">
    <property type="component" value="Unassembled WGS sequence"/>
</dbReference>
<keyword evidence="1" id="KW-0812">Transmembrane</keyword>
<accession>A0A1N7NPC4</accession>
<dbReference type="EMBL" id="FTOQ01000009">
    <property type="protein sequence ID" value="SIT00069.1"/>
    <property type="molecule type" value="Genomic_DNA"/>
</dbReference>
<reference evidence="3" key="1">
    <citation type="submission" date="2017-01" db="EMBL/GenBank/DDBJ databases">
        <authorList>
            <person name="Varghese N."/>
            <person name="Submissions S."/>
        </authorList>
    </citation>
    <scope>NUCLEOTIDE SEQUENCE [LARGE SCALE GENOMIC DNA]</scope>
    <source>
        <strain evidence="3">DSM 29430</strain>
    </source>
</reference>
<dbReference type="AlphaFoldDB" id="A0A1N7NPC4"/>
<dbReference type="OrthoDB" id="7859418at2"/>
<evidence type="ECO:0000313" key="2">
    <source>
        <dbReference type="EMBL" id="SIT00069.1"/>
    </source>
</evidence>
<evidence type="ECO:0008006" key="4">
    <source>
        <dbReference type="Google" id="ProtNLM"/>
    </source>
</evidence>
<gene>
    <name evidence="2" type="ORF">SAMN05421759_10974</name>
</gene>
<keyword evidence="1" id="KW-0472">Membrane</keyword>
<dbReference type="STRING" id="633194.SAMN05421759_10974"/>
<feature type="transmembrane region" description="Helical" evidence="1">
    <location>
        <begin position="6"/>
        <end position="28"/>
    </location>
</feature>
<evidence type="ECO:0000313" key="3">
    <source>
        <dbReference type="Proteomes" id="UP000186684"/>
    </source>
</evidence>
<dbReference type="RefSeq" id="WP_076448906.1">
    <property type="nucleotide sequence ID" value="NZ_FTOQ01000009.1"/>
</dbReference>
<name>A0A1N7NPC4_9RHOB</name>